<dbReference type="OMA" id="RWNMWID"/>
<keyword evidence="5" id="KW-1185">Reference proteome</keyword>
<comment type="cofactor">
    <cofactor evidence="2">
        <name>FAD</name>
        <dbReference type="ChEBI" id="CHEBI:57692"/>
    </cofactor>
</comment>
<evidence type="ECO:0000259" key="3">
    <source>
        <dbReference type="PROSITE" id="PS00624"/>
    </source>
</evidence>
<proteinExistence type="inferred from homology"/>
<reference evidence="4 5" key="1">
    <citation type="journal article" date="2013" name="PLoS Genet.">
        <title>Genomic mechanisms accounting for the adaptation to parasitism in nematode-trapping fungi.</title>
        <authorList>
            <person name="Meerupati T."/>
            <person name="Andersson K.M."/>
            <person name="Friman E."/>
            <person name="Kumar D."/>
            <person name="Tunlid A."/>
            <person name="Ahren D."/>
        </authorList>
    </citation>
    <scope>NUCLEOTIDE SEQUENCE [LARGE SCALE GENOMIC DNA]</scope>
    <source>
        <strain evidence="4 5">CBS 200.50</strain>
    </source>
</reference>
<dbReference type="Pfam" id="PF00732">
    <property type="entry name" value="GMC_oxred_N"/>
    <property type="match status" value="1"/>
</dbReference>
<dbReference type="Pfam" id="PF05199">
    <property type="entry name" value="GMC_oxred_C"/>
    <property type="match status" value="1"/>
</dbReference>
<dbReference type="InterPro" id="IPR012132">
    <property type="entry name" value="GMC_OxRdtase"/>
</dbReference>
<sequence>MKISNQSTSVPDEVDIIVAGGGAAGCTLAARLAKAAPSLSILIIEAGINNRDVPQVIYPALFLSNLAPDSKTATFHVGKANEHMNGREPIVPVGGCLGGGSSINFMMYTRAQGIDYDGWNMEGWCQKDLLPLLKKTETYHNDDPRIDKSLHGYQGDFHVSRSGFVSEKMQQDWFDSAAKIGMKEVADANDLKEADGIHRWLRWVNPNTGRRSDSAHVMVHPLLDAGTTGLQVLTEHKVVKVLTENGRAVGVEYFPNQGAPVGIPAAEAAVSPKIVKARKLVVVSAGALGSPCILERSGIGSKPALSSLGIPVVANVPGVGENYQDHNLFMNVYTTTAEPSESFDPFLDGRRSFDDEIAALSSSDPGRPKYVSWNGIDTAAKVRPNAEELERAPEAFKALWNKDYAPYPERPLMVMVMGSAHVGDHSLLPEAQYMSTACFTSYPYSRGHVHITGKNVNDKLDFETGMLNNAFDVEALVMGYKRQREIVRRMKCFAGAEGIIAGPKFPENGKAIRWDWPTDNGACTPYSDEDNAAIEDFVRNATGTTWHSCGTCAMKKEEDGGVVDGRLKVYGVEGLKVADLSIIPANVSGNTYSTALVIGEKAACIIAEDLGIGGF</sequence>
<dbReference type="AlphaFoldDB" id="S8AL16"/>
<reference evidence="5" key="2">
    <citation type="submission" date="2013-04" db="EMBL/GenBank/DDBJ databases">
        <title>Genomic mechanisms accounting for the adaptation to parasitism in nematode-trapping fungi.</title>
        <authorList>
            <person name="Ahren D.G."/>
        </authorList>
    </citation>
    <scope>NUCLEOTIDE SEQUENCE [LARGE SCALE GENOMIC DNA]</scope>
    <source>
        <strain evidence="5">CBS 200.50</strain>
    </source>
</reference>
<comment type="similarity">
    <text evidence="1">Belongs to the GMC oxidoreductase family.</text>
</comment>
<dbReference type="Proteomes" id="UP000015100">
    <property type="component" value="Unassembled WGS sequence"/>
</dbReference>
<dbReference type="InterPro" id="IPR000172">
    <property type="entry name" value="GMC_OxRdtase_N"/>
</dbReference>
<dbReference type="HOGENOM" id="CLU_002865_5_1_1"/>
<feature type="binding site" evidence="2">
    <location>
        <begin position="546"/>
        <end position="547"/>
    </location>
    <ligand>
        <name>FAD</name>
        <dbReference type="ChEBI" id="CHEBI:57692"/>
    </ligand>
</feature>
<dbReference type="Gene3D" id="3.30.560.10">
    <property type="entry name" value="Glucose Oxidase, domain 3"/>
    <property type="match status" value="1"/>
</dbReference>
<dbReference type="InterPro" id="IPR007867">
    <property type="entry name" value="GMC_OxRtase_C"/>
</dbReference>
<evidence type="ECO:0000313" key="5">
    <source>
        <dbReference type="Proteomes" id="UP000015100"/>
    </source>
</evidence>
<dbReference type="GO" id="GO:0050660">
    <property type="term" value="F:flavin adenine dinucleotide binding"/>
    <property type="evidence" value="ECO:0007669"/>
    <property type="project" value="InterPro"/>
</dbReference>
<dbReference type="GO" id="GO:0016614">
    <property type="term" value="F:oxidoreductase activity, acting on CH-OH group of donors"/>
    <property type="evidence" value="ECO:0007669"/>
    <property type="project" value="InterPro"/>
</dbReference>
<evidence type="ECO:0000256" key="1">
    <source>
        <dbReference type="ARBA" id="ARBA00010790"/>
    </source>
</evidence>
<dbReference type="STRING" id="1284197.S8AL16"/>
<keyword evidence="2" id="KW-0285">Flavoprotein</keyword>
<feature type="binding site" evidence="2">
    <location>
        <position position="238"/>
    </location>
    <ligand>
        <name>FAD</name>
        <dbReference type="ChEBI" id="CHEBI:57692"/>
    </ligand>
</feature>
<accession>S8AL16</accession>
<evidence type="ECO:0000256" key="2">
    <source>
        <dbReference type="PIRSR" id="PIRSR000137-2"/>
    </source>
</evidence>
<keyword evidence="2" id="KW-0274">FAD</keyword>
<dbReference type="SUPFAM" id="SSF54373">
    <property type="entry name" value="FAD-linked reductases, C-terminal domain"/>
    <property type="match status" value="1"/>
</dbReference>
<dbReference type="PANTHER" id="PTHR11552">
    <property type="entry name" value="GLUCOSE-METHANOL-CHOLINE GMC OXIDOREDUCTASE"/>
    <property type="match status" value="1"/>
</dbReference>
<dbReference type="EMBL" id="AQGS01000153">
    <property type="protein sequence ID" value="EPS41776.1"/>
    <property type="molecule type" value="Genomic_DNA"/>
</dbReference>
<protein>
    <recommendedName>
        <fullName evidence="3">Glucose-methanol-choline oxidoreductase N-terminal domain-containing protein</fullName>
    </recommendedName>
</protein>
<evidence type="ECO:0000313" key="4">
    <source>
        <dbReference type="EMBL" id="EPS41776.1"/>
    </source>
</evidence>
<dbReference type="eggNOG" id="KOG1238">
    <property type="taxonomic scope" value="Eukaryota"/>
</dbReference>
<dbReference type="OrthoDB" id="269227at2759"/>
<gene>
    <name evidence="4" type="ORF">H072_4285</name>
</gene>
<dbReference type="PANTHER" id="PTHR11552:SF78">
    <property type="entry name" value="GLUCOSE-METHANOL-CHOLINE OXIDOREDUCTASE N-TERMINAL DOMAIN-CONTAINING PROTEIN"/>
    <property type="match status" value="1"/>
</dbReference>
<dbReference type="PIRSF" id="PIRSF000137">
    <property type="entry name" value="Alcohol_oxidase"/>
    <property type="match status" value="1"/>
</dbReference>
<organism evidence="4 5">
    <name type="scientific">Dactylellina haptotyla (strain CBS 200.50)</name>
    <name type="common">Nematode-trapping fungus</name>
    <name type="synonym">Monacrosporium haptotylum</name>
    <dbReference type="NCBI Taxonomy" id="1284197"/>
    <lineage>
        <taxon>Eukaryota</taxon>
        <taxon>Fungi</taxon>
        <taxon>Dikarya</taxon>
        <taxon>Ascomycota</taxon>
        <taxon>Pezizomycotina</taxon>
        <taxon>Orbiliomycetes</taxon>
        <taxon>Orbiliales</taxon>
        <taxon>Orbiliaceae</taxon>
        <taxon>Dactylellina</taxon>
    </lineage>
</organism>
<dbReference type="Gene3D" id="3.50.50.60">
    <property type="entry name" value="FAD/NAD(P)-binding domain"/>
    <property type="match status" value="1"/>
</dbReference>
<dbReference type="SUPFAM" id="SSF51905">
    <property type="entry name" value="FAD/NAD(P)-binding domain"/>
    <property type="match status" value="1"/>
</dbReference>
<comment type="caution">
    <text evidence="4">The sequence shown here is derived from an EMBL/GenBank/DDBJ whole genome shotgun (WGS) entry which is preliminary data.</text>
</comment>
<dbReference type="PROSITE" id="PS00624">
    <property type="entry name" value="GMC_OXRED_2"/>
    <property type="match status" value="1"/>
</dbReference>
<dbReference type="PROSITE" id="PS51257">
    <property type="entry name" value="PROKAR_LIPOPROTEIN"/>
    <property type="match status" value="1"/>
</dbReference>
<name>S8AL16_DACHA</name>
<feature type="domain" description="Glucose-methanol-choline oxidoreductase N-terminal" evidence="3">
    <location>
        <begin position="286"/>
        <end position="300"/>
    </location>
</feature>
<dbReference type="InterPro" id="IPR036188">
    <property type="entry name" value="FAD/NAD-bd_sf"/>
</dbReference>